<protein>
    <recommendedName>
        <fullName evidence="3">Integrase zinc-binding domain-containing protein</fullName>
    </recommendedName>
</protein>
<sequence length="181" mass="20564">MIHIQEKGTPWEVVHKNWLTALPPPWKKDVIGYCHSCKRCQKANKASDRRFSLMIHIQEKSTPWALVHKDLVTALPPGGEKSYNACFVIVERYSGTPIFLPFHKDDTAKDTAYHPQTDVSAERMIQTLEDTVRIFFAYGLEIRNSDGFTHDWCTLIPALELSYKTSINASTGKTPAMLEKG</sequence>
<dbReference type="OrthoDB" id="2273864at2759"/>
<comment type="caution">
    <text evidence="1">The sequence shown here is derived from an EMBL/GenBank/DDBJ whole genome shotgun (WGS) entry which is preliminary data.</text>
</comment>
<reference evidence="1" key="1">
    <citation type="submission" date="2021-03" db="EMBL/GenBank/DDBJ databases">
        <title>Draft genome sequence of rust myrtle Austropuccinia psidii MF-1, a brazilian biotype.</title>
        <authorList>
            <person name="Quecine M.C."/>
            <person name="Pachon D.M.R."/>
            <person name="Bonatelli M.L."/>
            <person name="Correr F.H."/>
            <person name="Franceschini L.M."/>
            <person name="Leite T.F."/>
            <person name="Margarido G.R.A."/>
            <person name="Almeida C.A."/>
            <person name="Ferrarezi J.A."/>
            <person name="Labate C.A."/>
        </authorList>
    </citation>
    <scope>NUCLEOTIDE SEQUENCE</scope>
    <source>
        <strain evidence="1">MF-1</strain>
    </source>
</reference>
<gene>
    <name evidence="1" type="ORF">O181_052044</name>
</gene>
<dbReference type="Gene3D" id="3.30.420.10">
    <property type="entry name" value="Ribonuclease H-like superfamily/Ribonuclease H"/>
    <property type="match status" value="1"/>
</dbReference>
<name>A0A9Q3DZW8_9BASI</name>
<evidence type="ECO:0000313" key="2">
    <source>
        <dbReference type="Proteomes" id="UP000765509"/>
    </source>
</evidence>
<evidence type="ECO:0000313" key="1">
    <source>
        <dbReference type="EMBL" id="MBW0512329.1"/>
    </source>
</evidence>
<dbReference type="AlphaFoldDB" id="A0A9Q3DZW8"/>
<dbReference type="InterPro" id="IPR052160">
    <property type="entry name" value="Gypsy_RT_Integrase-like"/>
</dbReference>
<accession>A0A9Q3DZW8</accession>
<dbReference type="InterPro" id="IPR012337">
    <property type="entry name" value="RNaseH-like_sf"/>
</dbReference>
<dbReference type="EMBL" id="AVOT02022735">
    <property type="protein sequence ID" value="MBW0512329.1"/>
    <property type="molecule type" value="Genomic_DNA"/>
</dbReference>
<dbReference type="SUPFAM" id="SSF53098">
    <property type="entry name" value="Ribonuclease H-like"/>
    <property type="match status" value="1"/>
</dbReference>
<proteinExistence type="predicted"/>
<dbReference type="PANTHER" id="PTHR47266">
    <property type="entry name" value="ENDONUCLEASE-RELATED"/>
    <property type="match status" value="1"/>
</dbReference>
<dbReference type="GO" id="GO:0003676">
    <property type="term" value="F:nucleic acid binding"/>
    <property type="evidence" value="ECO:0007669"/>
    <property type="project" value="InterPro"/>
</dbReference>
<organism evidence="1 2">
    <name type="scientific">Austropuccinia psidii MF-1</name>
    <dbReference type="NCBI Taxonomy" id="1389203"/>
    <lineage>
        <taxon>Eukaryota</taxon>
        <taxon>Fungi</taxon>
        <taxon>Dikarya</taxon>
        <taxon>Basidiomycota</taxon>
        <taxon>Pucciniomycotina</taxon>
        <taxon>Pucciniomycetes</taxon>
        <taxon>Pucciniales</taxon>
        <taxon>Sphaerophragmiaceae</taxon>
        <taxon>Austropuccinia</taxon>
    </lineage>
</organism>
<dbReference type="Proteomes" id="UP000765509">
    <property type="component" value="Unassembled WGS sequence"/>
</dbReference>
<keyword evidence="2" id="KW-1185">Reference proteome</keyword>
<dbReference type="InterPro" id="IPR036397">
    <property type="entry name" value="RNaseH_sf"/>
</dbReference>
<evidence type="ECO:0008006" key="3">
    <source>
        <dbReference type="Google" id="ProtNLM"/>
    </source>
</evidence>